<dbReference type="HOGENOM" id="CLU_472121_0_0_1"/>
<dbReference type="PaxDb" id="55529-EKX40891"/>
<dbReference type="GeneID" id="17297454"/>
<dbReference type="KEGG" id="gtt:GUITHDRAFT_142502"/>
<feature type="region of interest" description="Disordered" evidence="1">
    <location>
        <begin position="237"/>
        <end position="329"/>
    </location>
</feature>
<organism evidence="2">
    <name type="scientific">Guillardia theta (strain CCMP2712)</name>
    <name type="common">Cryptophyte</name>
    <dbReference type="NCBI Taxonomy" id="905079"/>
    <lineage>
        <taxon>Eukaryota</taxon>
        <taxon>Cryptophyceae</taxon>
        <taxon>Pyrenomonadales</taxon>
        <taxon>Geminigeraceae</taxon>
        <taxon>Guillardia</taxon>
    </lineage>
</organism>
<gene>
    <name evidence="2" type="ORF">GUITHDRAFT_142502</name>
</gene>
<dbReference type="AlphaFoldDB" id="L1IXE3"/>
<reference evidence="2 4" key="1">
    <citation type="journal article" date="2012" name="Nature">
        <title>Algal genomes reveal evolutionary mosaicism and the fate of nucleomorphs.</title>
        <authorList>
            <consortium name="DOE Joint Genome Institute"/>
            <person name="Curtis B.A."/>
            <person name="Tanifuji G."/>
            <person name="Burki F."/>
            <person name="Gruber A."/>
            <person name="Irimia M."/>
            <person name="Maruyama S."/>
            <person name="Arias M.C."/>
            <person name="Ball S.G."/>
            <person name="Gile G.H."/>
            <person name="Hirakawa Y."/>
            <person name="Hopkins J.F."/>
            <person name="Kuo A."/>
            <person name="Rensing S.A."/>
            <person name="Schmutz J."/>
            <person name="Symeonidi A."/>
            <person name="Elias M."/>
            <person name="Eveleigh R.J."/>
            <person name="Herman E.K."/>
            <person name="Klute M.J."/>
            <person name="Nakayama T."/>
            <person name="Obornik M."/>
            <person name="Reyes-Prieto A."/>
            <person name="Armbrust E.V."/>
            <person name="Aves S.J."/>
            <person name="Beiko R.G."/>
            <person name="Coutinho P."/>
            <person name="Dacks J.B."/>
            <person name="Durnford D.G."/>
            <person name="Fast N.M."/>
            <person name="Green B.R."/>
            <person name="Grisdale C.J."/>
            <person name="Hempel F."/>
            <person name="Henrissat B."/>
            <person name="Hoppner M.P."/>
            <person name="Ishida K."/>
            <person name="Kim E."/>
            <person name="Koreny L."/>
            <person name="Kroth P.G."/>
            <person name="Liu Y."/>
            <person name="Malik S.B."/>
            <person name="Maier U.G."/>
            <person name="McRose D."/>
            <person name="Mock T."/>
            <person name="Neilson J.A."/>
            <person name="Onodera N.T."/>
            <person name="Poole A.M."/>
            <person name="Pritham E.J."/>
            <person name="Richards T.A."/>
            <person name="Rocap G."/>
            <person name="Roy S.W."/>
            <person name="Sarai C."/>
            <person name="Schaack S."/>
            <person name="Shirato S."/>
            <person name="Slamovits C.H."/>
            <person name="Spencer D.F."/>
            <person name="Suzuki S."/>
            <person name="Worden A.Z."/>
            <person name="Zauner S."/>
            <person name="Barry K."/>
            <person name="Bell C."/>
            <person name="Bharti A.K."/>
            <person name="Crow J.A."/>
            <person name="Grimwood J."/>
            <person name="Kramer R."/>
            <person name="Lindquist E."/>
            <person name="Lucas S."/>
            <person name="Salamov A."/>
            <person name="McFadden G.I."/>
            <person name="Lane C.E."/>
            <person name="Keeling P.J."/>
            <person name="Gray M.W."/>
            <person name="Grigoriev I.V."/>
            <person name="Archibald J.M."/>
        </authorList>
    </citation>
    <scope>NUCLEOTIDE SEQUENCE</scope>
    <source>
        <strain evidence="2 4">CCMP2712</strain>
    </source>
</reference>
<reference evidence="4" key="2">
    <citation type="submission" date="2012-11" db="EMBL/GenBank/DDBJ databases">
        <authorList>
            <person name="Kuo A."/>
            <person name="Curtis B.A."/>
            <person name="Tanifuji G."/>
            <person name="Burki F."/>
            <person name="Gruber A."/>
            <person name="Irimia M."/>
            <person name="Maruyama S."/>
            <person name="Arias M.C."/>
            <person name="Ball S.G."/>
            <person name="Gile G.H."/>
            <person name="Hirakawa Y."/>
            <person name="Hopkins J.F."/>
            <person name="Rensing S.A."/>
            <person name="Schmutz J."/>
            <person name="Symeonidi A."/>
            <person name="Elias M."/>
            <person name="Eveleigh R.J."/>
            <person name="Herman E.K."/>
            <person name="Klute M.J."/>
            <person name="Nakayama T."/>
            <person name="Obornik M."/>
            <person name="Reyes-Prieto A."/>
            <person name="Armbrust E.V."/>
            <person name="Aves S.J."/>
            <person name="Beiko R.G."/>
            <person name="Coutinho P."/>
            <person name="Dacks J.B."/>
            <person name="Durnford D.G."/>
            <person name="Fast N.M."/>
            <person name="Green B.R."/>
            <person name="Grisdale C."/>
            <person name="Hempe F."/>
            <person name="Henrissat B."/>
            <person name="Hoppner M.P."/>
            <person name="Ishida K.-I."/>
            <person name="Kim E."/>
            <person name="Koreny L."/>
            <person name="Kroth P.G."/>
            <person name="Liu Y."/>
            <person name="Malik S.-B."/>
            <person name="Maier U.G."/>
            <person name="McRose D."/>
            <person name="Mock T."/>
            <person name="Neilson J.A."/>
            <person name="Onodera N.T."/>
            <person name="Poole A.M."/>
            <person name="Pritham E.J."/>
            <person name="Richards T.A."/>
            <person name="Rocap G."/>
            <person name="Roy S.W."/>
            <person name="Sarai C."/>
            <person name="Schaack S."/>
            <person name="Shirato S."/>
            <person name="Slamovits C.H."/>
            <person name="Spencer D.F."/>
            <person name="Suzuki S."/>
            <person name="Worden A.Z."/>
            <person name="Zauner S."/>
            <person name="Barry K."/>
            <person name="Bell C."/>
            <person name="Bharti A.K."/>
            <person name="Crow J.A."/>
            <person name="Grimwood J."/>
            <person name="Kramer R."/>
            <person name="Lindquist E."/>
            <person name="Lucas S."/>
            <person name="Salamov A."/>
            <person name="McFadden G.I."/>
            <person name="Lane C.E."/>
            <person name="Keeling P.J."/>
            <person name="Gray M.W."/>
            <person name="Grigoriev I.V."/>
            <person name="Archibald J.M."/>
        </authorList>
    </citation>
    <scope>NUCLEOTIDE SEQUENCE</scope>
    <source>
        <strain evidence="4">CCMP2712</strain>
    </source>
</reference>
<dbReference type="RefSeq" id="XP_005827871.1">
    <property type="nucleotide sequence ID" value="XM_005827814.1"/>
</dbReference>
<dbReference type="EMBL" id="JH993028">
    <property type="protein sequence ID" value="EKX40891.1"/>
    <property type="molecule type" value="Genomic_DNA"/>
</dbReference>
<proteinExistence type="predicted"/>
<evidence type="ECO:0000313" key="2">
    <source>
        <dbReference type="EMBL" id="EKX40891.1"/>
    </source>
</evidence>
<evidence type="ECO:0000313" key="4">
    <source>
        <dbReference type="Proteomes" id="UP000011087"/>
    </source>
</evidence>
<protein>
    <submittedName>
        <fullName evidence="2 3">Uncharacterized protein</fullName>
    </submittedName>
</protein>
<evidence type="ECO:0000313" key="3">
    <source>
        <dbReference type="EnsemblProtists" id="EKX40891"/>
    </source>
</evidence>
<dbReference type="EnsemblProtists" id="EKX40891">
    <property type="protein sequence ID" value="EKX40891"/>
    <property type="gene ID" value="GUITHDRAFT_142502"/>
</dbReference>
<reference evidence="3" key="3">
    <citation type="submission" date="2016-03" db="UniProtKB">
        <authorList>
            <consortium name="EnsemblProtists"/>
        </authorList>
    </citation>
    <scope>IDENTIFICATION</scope>
</reference>
<sequence>MLFSNPCLYSLTGEPVKKNSKFYDRYELHGKTFAPSFVGFCKNCEKAGRSHFGNQKLCQMSFRVVYMVKKQVPEASDVECCQVTEGLQAVPKMMYVDREHALVYIQAPTASQDTKVIKISCPDVVKIRFREHNINKMFMKLGDYKAPCEVWFSSEDDSQLYLAYIRQFLSSRAVGIEHLSLAVTITGNTGCEKVKHAIGKPVPITLLPTLIPHTELEVYNLELKSFEPPSNALLMPHYAMSPSYSPQQERTREGEREEGGADSACEEEGYPRDGGGSASASRGVHQEAASDGRARAERRGGGGGSIRIHGQGGDGVPRRGRKSIRSMRSTEAQPVFLLEKTAQDWKLSNFSSEELAKARNMLTREVDLLLDQQHGQVEVGERARSVRSARSTSHAYQKALNSLTLNIQYDRWIEVQQPKQLEIPTDGFSVEQHLRAYKKLRGLPMEAGLTHEQTADAIEKKCAFIEFSNQLSEIEAIKEQEKELRQEMFGEFIKGLGGEKLGADQLREFEVRFARKIEQDRVMKLDDTEKEQYLRILHGFKNSLADKDRRRKNGKKITDCFLAHPIGLPLPPEVQKRC</sequence>
<feature type="compositionally biased region" description="Basic and acidic residues" evidence="1">
    <location>
        <begin position="284"/>
        <end position="300"/>
    </location>
</feature>
<evidence type="ECO:0000256" key="1">
    <source>
        <dbReference type="SAM" id="MobiDB-lite"/>
    </source>
</evidence>
<name>L1IXE3_GUITC</name>
<accession>L1IXE3</accession>
<keyword evidence="4" id="KW-1185">Reference proteome</keyword>
<feature type="compositionally biased region" description="Gly residues" evidence="1">
    <location>
        <begin position="301"/>
        <end position="315"/>
    </location>
</feature>
<feature type="compositionally biased region" description="Basic and acidic residues" evidence="1">
    <location>
        <begin position="249"/>
        <end position="259"/>
    </location>
</feature>
<dbReference type="Proteomes" id="UP000011087">
    <property type="component" value="Unassembled WGS sequence"/>
</dbReference>